<feature type="domain" description="E3 ubiquitin-protein ligase DCST1-like C-terminal" evidence="2">
    <location>
        <begin position="51"/>
        <end position="97"/>
    </location>
</feature>
<dbReference type="PANTHER" id="PTHR21041">
    <property type="entry name" value="DENDRITIC CELL-SPECIFIC TRANSMEMBRANE PROTEIN"/>
    <property type="match status" value="1"/>
</dbReference>
<accession>A0ABQ9J0P9</accession>
<sequence>MRSRNSFLKFARRQLRRKVMGEKGIEKITCKEYLAANFRIFGLCWGGLQTACLLCGQVFRESDDKKPIRCQTPDCPGVYCEQCFADLQNLCTICLSPIEYGDMSDISEERDSSDEEPKYPTLGEESPEEQDETGSKKDSKDKPKDSDYYSTDDSDYSFSYQYDEPHHETQPAPSTTTFKDVEKQPISDYARMESFQDYPEEEAAKAEQVSSGRIDKGTATQAKVSVGTRISGTTFEENKKQRHINFIGIPSGSLVTFRRRSFRKERNICKREEVPLLGPAICLCDSDDSDLSQEETRILIPKSTTSTATDNLRTSASDEDWDQVPLSELDSETKDDIQYVNMLIPELDLSELTDPEPKNVNNDMFSYVTYEEISESTRSTPCSGKLTSSTVISSLDILSGPNRTLRENIKKITPSKNICYQISSSSIDSYNMANSQKERVKEYYKAVKDIPSKQQEENQSPNKLVKFFQKGVYKGKY</sequence>
<organism evidence="3 4">
    <name type="scientific">Molorchus minor</name>
    <dbReference type="NCBI Taxonomy" id="1323400"/>
    <lineage>
        <taxon>Eukaryota</taxon>
        <taxon>Metazoa</taxon>
        <taxon>Ecdysozoa</taxon>
        <taxon>Arthropoda</taxon>
        <taxon>Hexapoda</taxon>
        <taxon>Insecta</taxon>
        <taxon>Pterygota</taxon>
        <taxon>Neoptera</taxon>
        <taxon>Endopterygota</taxon>
        <taxon>Coleoptera</taxon>
        <taxon>Polyphaga</taxon>
        <taxon>Cucujiformia</taxon>
        <taxon>Chrysomeloidea</taxon>
        <taxon>Cerambycidae</taxon>
        <taxon>Lamiinae</taxon>
        <taxon>Monochamini</taxon>
        <taxon>Molorchus</taxon>
    </lineage>
</organism>
<dbReference type="InterPro" id="IPR058842">
    <property type="entry name" value="DCST1_C"/>
</dbReference>
<reference evidence="3" key="1">
    <citation type="journal article" date="2023" name="Insect Mol. Biol.">
        <title>Genome sequencing provides insights into the evolution of gene families encoding plant cell wall-degrading enzymes in longhorned beetles.</title>
        <authorList>
            <person name="Shin N.R."/>
            <person name="Okamura Y."/>
            <person name="Kirsch R."/>
            <person name="Pauchet Y."/>
        </authorList>
    </citation>
    <scope>NUCLEOTIDE SEQUENCE</scope>
    <source>
        <strain evidence="3">MMC_N1</strain>
    </source>
</reference>
<dbReference type="EMBL" id="JAPWTJ010001639">
    <property type="protein sequence ID" value="KAJ8970328.1"/>
    <property type="molecule type" value="Genomic_DNA"/>
</dbReference>
<feature type="region of interest" description="Disordered" evidence="1">
    <location>
        <begin position="105"/>
        <end position="180"/>
    </location>
</feature>
<evidence type="ECO:0000256" key="1">
    <source>
        <dbReference type="SAM" id="MobiDB-lite"/>
    </source>
</evidence>
<feature type="compositionally biased region" description="Basic and acidic residues" evidence="1">
    <location>
        <begin position="133"/>
        <end position="147"/>
    </location>
</feature>
<gene>
    <name evidence="3" type="ORF">NQ317_019608</name>
</gene>
<dbReference type="Pfam" id="PF26037">
    <property type="entry name" value="zf-RING_DCST1_C"/>
    <property type="match status" value="1"/>
</dbReference>
<evidence type="ECO:0000313" key="4">
    <source>
        <dbReference type="Proteomes" id="UP001162164"/>
    </source>
</evidence>
<dbReference type="PANTHER" id="PTHR21041:SF9">
    <property type="entry name" value="DENDRITIC CELL-SPECIFIC TRANSMEMBRANE PROTEIN-LIKE DOMAIN-CONTAINING PROTEIN"/>
    <property type="match status" value="1"/>
</dbReference>
<name>A0ABQ9J0P9_9CUCU</name>
<keyword evidence="4" id="KW-1185">Reference proteome</keyword>
<feature type="compositionally biased region" description="Basic and acidic residues" evidence="1">
    <location>
        <begin position="107"/>
        <end position="118"/>
    </location>
</feature>
<evidence type="ECO:0000313" key="3">
    <source>
        <dbReference type="EMBL" id="KAJ8970328.1"/>
    </source>
</evidence>
<comment type="caution">
    <text evidence="3">The sequence shown here is derived from an EMBL/GenBank/DDBJ whole genome shotgun (WGS) entry which is preliminary data.</text>
</comment>
<dbReference type="Proteomes" id="UP001162164">
    <property type="component" value="Unassembled WGS sequence"/>
</dbReference>
<proteinExistence type="predicted"/>
<dbReference type="InterPro" id="IPR051856">
    <property type="entry name" value="CSR-E3_Ligase_Protein"/>
</dbReference>
<evidence type="ECO:0000259" key="2">
    <source>
        <dbReference type="Pfam" id="PF26037"/>
    </source>
</evidence>
<protein>
    <recommendedName>
        <fullName evidence="2">E3 ubiquitin-protein ligase DCST1-like C-terminal domain-containing protein</fullName>
    </recommendedName>
</protein>